<dbReference type="EMBL" id="CAFBMJ010000033">
    <property type="protein sequence ID" value="CAB4900148.1"/>
    <property type="molecule type" value="Genomic_DNA"/>
</dbReference>
<accession>A0A6J7L9X6</accession>
<dbReference type="InterPro" id="IPR014188">
    <property type="entry name" value="Acrylyl-CoA_reductase_AcuI"/>
</dbReference>
<dbReference type="SMART" id="SM00829">
    <property type="entry name" value="PKS_ER"/>
    <property type="match status" value="1"/>
</dbReference>
<proteinExistence type="predicted"/>
<dbReference type="GO" id="GO:0043957">
    <property type="term" value="F:acryloyl-CoA reductase (NADPH) activity"/>
    <property type="evidence" value="ECO:0007669"/>
    <property type="project" value="TreeGrafter"/>
</dbReference>
<dbReference type="InterPro" id="IPR011032">
    <property type="entry name" value="GroES-like_sf"/>
</dbReference>
<name>A0A6J7L9X6_9ZZZZ</name>
<reference evidence="3" key="1">
    <citation type="submission" date="2020-05" db="EMBL/GenBank/DDBJ databases">
        <authorList>
            <person name="Chiriac C."/>
            <person name="Salcher M."/>
            <person name="Ghai R."/>
            <person name="Kavagutti S V."/>
        </authorList>
    </citation>
    <scope>NUCLEOTIDE SEQUENCE</scope>
</reference>
<dbReference type="SUPFAM" id="SSF50129">
    <property type="entry name" value="GroES-like"/>
    <property type="match status" value="1"/>
</dbReference>
<dbReference type="InterPro" id="IPR013149">
    <property type="entry name" value="ADH-like_C"/>
</dbReference>
<dbReference type="InterPro" id="IPR051397">
    <property type="entry name" value="Zn-ADH-like_protein"/>
</dbReference>
<dbReference type="Gene3D" id="3.90.180.10">
    <property type="entry name" value="Medium-chain alcohol dehydrogenases, catalytic domain"/>
    <property type="match status" value="1"/>
</dbReference>
<dbReference type="EMBL" id="CAFBNR010000042">
    <property type="protein sequence ID" value="CAB4964635.1"/>
    <property type="molecule type" value="Genomic_DNA"/>
</dbReference>
<dbReference type="SUPFAM" id="SSF51735">
    <property type="entry name" value="NAD(P)-binding Rossmann-fold domains"/>
    <property type="match status" value="1"/>
</dbReference>
<dbReference type="InterPro" id="IPR036291">
    <property type="entry name" value="NAD(P)-bd_dom_sf"/>
</dbReference>
<dbReference type="Pfam" id="PF00107">
    <property type="entry name" value="ADH_zinc_N"/>
    <property type="match status" value="1"/>
</dbReference>
<feature type="domain" description="Enoyl reductase (ER)" evidence="1">
    <location>
        <begin position="57"/>
        <end position="371"/>
    </location>
</feature>
<evidence type="ECO:0000313" key="3">
    <source>
        <dbReference type="EMBL" id="CAB4964635.1"/>
    </source>
</evidence>
<evidence type="ECO:0000313" key="2">
    <source>
        <dbReference type="EMBL" id="CAB4900148.1"/>
    </source>
</evidence>
<dbReference type="AlphaFoldDB" id="A0A6J7L9X6"/>
<dbReference type="PANTHER" id="PTHR43677">
    <property type="entry name" value="SHORT-CHAIN DEHYDROGENASE/REDUCTASE"/>
    <property type="match status" value="1"/>
</dbReference>
<dbReference type="NCBIfam" id="TIGR02823">
    <property type="entry name" value="oxido_YhdH"/>
    <property type="match status" value="1"/>
</dbReference>
<dbReference type="PANTHER" id="PTHR43677:SF1">
    <property type="entry name" value="ACRYLYL-COA REDUCTASE ACUI-RELATED"/>
    <property type="match status" value="1"/>
</dbReference>
<dbReference type="InterPro" id="IPR013154">
    <property type="entry name" value="ADH-like_N"/>
</dbReference>
<organism evidence="3">
    <name type="scientific">freshwater metagenome</name>
    <dbReference type="NCBI Taxonomy" id="449393"/>
    <lineage>
        <taxon>unclassified sequences</taxon>
        <taxon>metagenomes</taxon>
        <taxon>ecological metagenomes</taxon>
    </lineage>
</organism>
<dbReference type="Gene3D" id="3.40.50.720">
    <property type="entry name" value="NAD(P)-binding Rossmann-like Domain"/>
    <property type="match status" value="1"/>
</dbReference>
<dbReference type="InterPro" id="IPR020843">
    <property type="entry name" value="ER"/>
</dbReference>
<dbReference type="Pfam" id="PF08240">
    <property type="entry name" value="ADH_N"/>
    <property type="match status" value="1"/>
</dbReference>
<protein>
    <submittedName>
        <fullName evidence="3">Unannotated protein</fullName>
    </submittedName>
</protein>
<gene>
    <name evidence="2" type="ORF">UFOPK3573_00601</name>
    <name evidence="3" type="ORF">UFOPK3879_00938</name>
</gene>
<sequence>MCTPTTYTVKFAQWVSHSHRPHISLVYTVATKQTHRLKAPLMSNPTTSRAFTVGKINDVWTQQITDVPVDDLGEGDVLIAVEYSCINYKDGLATSEKGRVARIDPLIAGVDLAGTVVASSSPEFAVGTQVIAHGYDIGVARHGGYSALARVPAQWLVALPAGMTTRTAMMIGTAGFTAALSIDALERSGLTVGSGPVLVTGATGGVGSVAVGMLAARGYEVVASTGKAASSDWLKSIGASDIILREETSTEAGKPLERERWAGSVDCVGGSTLAYVLRTLKYGASVAASGLTGGNGLATTVLPFILRGVNLLGIDSVQTPITLRRAMWTRIATDLRPSWLDTEKAQVIGLAELPAQLENILAGKMQGRVLVDPNL</sequence>
<evidence type="ECO:0000259" key="1">
    <source>
        <dbReference type="SMART" id="SM00829"/>
    </source>
</evidence>